<protein>
    <recommendedName>
        <fullName evidence="9">Major facilitator superfamily transporter</fullName>
    </recommendedName>
</protein>
<dbReference type="GeneID" id="70138281"/>
<dbReference type="InterPro" id="IPR011701">
    <property type="entry name" value="MFS"/>
</dbReference>
<reference evidence="7" key="1">
    <citation type="journal article" date="2021" name="Nat. Commun.">
        <title>Genetic determinants of endophytism in the Arabidopsis root mycobiome.</title>
        <authorList>
            <person name="Mesny F."/>
            <person name="Miyauchi S."/>
            <person name="Thiergart T."/>
            <person name="Pickel B."/>
            <person name="Atanasova L."/>
            <person name="Karlsson M."/>
            <person name="Huettel B."/>
            <person name="Barry K.W."/>
            <person name="Haridas S."/>
            <person name="Chen C."/>
            <person name="Bauer D."/>
            <person name="Andreopoulos W."/>
            <person name="Pangilinan J."/>
            <person name="LaButti K."/>
            <person name="Riley R."/>
            <person name="Lipzen A."/>
            <person name="Clum A."/>
            <person name="Drula E."/>
            <person name="Henrissat B."/>
            <person name="Kohler A."/>
            <person name="Grigoriev I.V."/>
            <person name="Martin F.M."/>
            <person name="Hacquard S."/>
        </authorList>
    </citation>
    <scope>NUCLEOTIDE SEQUENCE</scope>
    <source>
        <strain evidence="7">MPI-SDFR-AT-0073</strain>
    </source>
</reference>
<comment type="subcellular location">
    <subcellularLocation>
        <location evidence="1">Membrane</location>
        <topology evidence="1">Multi-pass membrane protein</topology>
    </subcellularLocation>
</comment>
<feature type="transmembrane region" description="Helical" evidence="6">
    <location>
        <begin position="162"/>
        <end position="183"/>
    </location>
</feature>
<accession>A0A9P8UZ25</accession>
<dbReference type="Gene3D" id="1.20.1250.20">
    <property type="entry name" value="MFS general substrate transporter like domains"/>
    <property type="match status" value="2"/>
</dbReference>
<feature type="transmembrane region" description="Helical" evidence="6">
    <location>
        <begin position="105"/>
        <end position="127"/>
    </location>
</feature>
<feature type="transmembrane region" description="Helical" evidence="6">
    <location>
        <begin position="333"/>
        <end position="353"/>
    </location>
</feature>
<evidence type="ECO:0000256" key="4">
    <source>
        <dbReference type="ARBA" id="ARBA00023136"/>
    </source>
</evidence>
<dbReference type="InterPro" id="IPR036259">
    <property type="entry name" value="MFS_trans_sf"/>
</dbReference>
<organism evidence="7 8">
    <name type="scientific">Truncatella angustata</name>
    <dbReference type="NCBI Taxonomy" id="152316"/>
    <lineage>
        <taxon>Eukaryota</taxon>
        <taxon>Fungi</taxon>
        <taxon>Dikarya</taxon>
        <taxon>Ascomycota</taxon>
        <taxon>Pezizomycotina</taxon>
        <taxon>Sordariomycetes</taxon>
        <taxon>Xylariomycetidae</taxon>
        <taxon>Amphisphaeriales</taxon>
        <taxon>Sporocadaceae</taxon>
        <taxon>Truncatella</taxon>
    </lineage>
</organism>
<feature type="region of interest" description="Disordered" evidence="5">
    <location>
        <begin position="1"/>
        <end position="33"/>
    </location>
</feature>
<keyword evidence="8" id="KW-1185">Reference proteome</keyword>
<comment type="caution">
    <text evidence="7">The sequence shown here is derived from an EMBL/GenBank/DDBJ whole genome shotgun (WGS) entry which is preliminary data.</text>
</comment>
<evidence type="ECO:0008006" key="9">
    <source>
        <dbReference type="Google" id="ProtNLM"/>
    </source>
</evidence>
<evidence type="ECO:0000313" key="8">
    <source>
        <dbReference type="Proteomes" id="UP000758603"/>
    </source>
</evidence>
<feature type="transmembrane region" description="Helical" evidence="6">
    <location>
        <begin position="480"/>
        <end position="501"/>
    </location>
</feature>
<gene>
    <name evidence="7" type="ORF">BKA67DRAFT_72357</name>
</gene>
<dbReference type="AlphaFoldDB" id="A0A9P8UZ25"/>
<feature type="transmembrane region" description="Helical" evidence="6">
    <location>
        <begin position="507"/>
        <end position="527"/>
    </location>
</feature>
<evidence type="ECO:0000256" key="2">
    <source>
        <dbReference type="ARBA" id="ARBA00022692"/>
    </source>
</evidence>
<dbReference type="EMBL" id="JAGPXC010000001">
    <property type="protein sequence ID" value="KAH6661003.1"/>
    <property type="molecule type" value="Genomic_DNA"/>
</dbReference>
<evidence type="ECO:0000313" key="7">
    <source>
        <dbReference type="EMBL" id="KAH6661003.1"/>
    </source>
</evidence>
<keyword evidence="2 6" id="KW-0812">Transmembrane</keyword>
<feature type="transmembrane region" description="Helical" evidence="6">
    <location>
        <begin position="234"/>
        <end position="253"/>
    </location>
</feature>
<feature type="region of interest" description="Disordered" evidence="5">
    <location>
        <begin position="385"/>
        <end position="404"/>
    </location>
</feature>
<dbReference type="GO" id="GO:0022857">
    <property type="term" value="F:transmembrane transporter activity"/>
    <property type="evidence" value="ECO:0007669"/>
    <property type="project" value="InterPro"/>
</dbReference>
<keyword evidence="3 6" id="KW-1133">Transmembrane helix</keyword>
<evidence type="ECO:0000256" key="3">
    <source>
        <dbReference type="ARBA" id="ARBA00022989"/>
    </source>
</evidence>
<dbReference type="Pfam" id="PF07690">
    <property type="entry name" value="MFS_1"/>
    <property type="match status" value="1"/>
</dbReference>
<dbReference type="Proteomes" id="UP000758603">
    <property type="component" value="Unassembled WGS sequence"/>
</dbReference>
<feature type="transmembrane region" description="Helical" evidence="6">
    <location>
        <begin position="291"/>
        <end position="313"/>
    </location>
</feature>
<proteinExistence type="predicted"/>
<name>A0A9P8UZ25_9PEZI</name>
<evidence type="ECO:0000256" key="5">
    <source>
        <dbReference type="SAM" id="MobiDB-lite"/>
    </source>
</evidence>
<dbReference type="PANTHER" id="PTHR23507">
    <property type="entry name" value="ZGC:174356"/>
    <property type="match status" value="1"/>
</dbReference>
<feature type="transmembrane region" description="Helical" evidence="6">
    <location>
        <begin position="204"/>
        <end position="228"/>
    </location>
</feature>
<keyword evidence="4 6" id="KW-0472">Membrane</keyword>
<dbReference type="GO" id="GO:0016020">
    <property type="term" value="C:membrane"/>
    <property type="evidence" value="ECO:0007669"/>
    <property type="project" value="UniProtKB-SubCell"/>
</dbReference>
<evidence type="ECO:0000256" key="1">
    <source>
        <dbReference type="ARBA" id="ARBA00004141"/>
    </source>
</evidence>
<dbReference type="RefSeq" id="XP_045965134.1">
    <property type="nucleotide sequence ID" value="XM_046109390.1"/>
</dbReference>
<feature type="transmembrane region" description="Helical" evidence="6">
    <location>
        <begin position="134"/>
        <end position="156"/>
    </location>
</feature>
<dbReference type="PANTHER" id="PTHR23507:SF13">
    <property type="entry name" value="MFS GENERAL SUBSTRATE TRANSPORTER"/>
    <property type="match status" value="1"/>
</dbReference>
<feature type="compositionally biased region" description="Low complexity" evidence="5">
    <location>
        <begin position="386"/>
        <end position="397"/>
    </location>
</feature>
<dbReference type="OrthoDB" id="5204190at2759"/>
<evidence type="ECO:0000256" key="6">
    <source>
        <dbReference type="SAM" id="Phobius"/>
    </source>
</evidence>
<dbReference type="SUPFAM" id="SSF103473">
    <property type="entry name" value="MFS general substrate transporter"/>
    <property type="match status" value="2"/>
</dbReference>
<sequence>MAMASEESTPHETTPLLGNGTAEHDGASTSDNKPISGWQRIATAEVRLLLAGFLITTGLCFTQVPIIFAFKKMACETFYGRGEPFIGDGDRCSRQEVDASTARQMMILGLSTIFCGILNLTVTGTVIRKRGPYFALAINTFFPILRVSLQATAIGIGGETGIILMQCSQVFGIIGGPAGYLLTLNTALAELVEPAKRTAAFGKLQGASMFGTALGFLLGGIVAEVTVIRRPFEIAAGLMTLCFIYCICFIPYVDPQTMGGDNKKGSKKHPSFLQSLGPQTLRLQDGRSIKYYGLTLLASGGFVAGLAIGYAPVLTQLYSVTVLHFSPSDNSAFMFMTFTVRGAFLMFIFPQIIKYGRRWYAKSEAAAQTGPTLVETIPTTARDLGPFEAAPETEPTEPLNPPKPVDEDAGAGFDLFYLRWSMLGDVIVTGCIGFAHQPWHIFLAGAVLPFFSGSDAASKGILTELVPAARRPEALQAITFVSYVSALATVGIFGSIFSALAEIGKTNLVFFCNAAVALIAILLLIFVRIPPKGSTVETNDEDLEPEATT</sequence>
<feature type="transmembrane region" description="Helical" evidence="6">
    <location>
        <begin position="48"/>
        <end position="70"/>
    </location>
</feature>